<organism evidence="2">
    <name type="scientific">hydrothermal vent metagenome</name>
    <dbReference type="NCBI Taxonomy" id="652676"/>
    <lineage>
        <taxon>unclassified sequences</taxon>
        <taxon>metagenomes</taxon>
        <taxon>ecological metagenomes</taxon>
    </lineage>
</organism>
<evidence type="ECO:0000259" key="1">
    <source>
        <dbReference type="Pfam" id="PF16823"/>
    </source>
</evidence>
<proteinExistence type="predicted"/>
<sequence>MSQSSCDTDVPTGVHFQAELPIAWEPLSGLPNAPGQVSGHLANEELLGSLLILDESVSEPEEDAQQEHWRRMEAKLDLVLGLLGEMLAGQRGLPALHPVRLGGDVLCIDGISDQPLPAAGDWLRVQLYLMPGIPRPLVVAAEVLPSEVSNRLLLRLTGLPEATRDLLERFVFRQHRRAIAQARSLSDSG</sequence>
<accession>A0A3B1AN42</accession>
<gene>
    <name evidence="2" type="ORF">MNBD_GAMMA20-2117</name>
</gene>
<protein>
    <recommendedName>
        <fullName evidence="1">Cyclic di-GMP receptor atypical PilZ domain-containing protein</fullName>
    </recommendedName>
</protein>
<reference evidence="2" key="1">
    <citation type="submission" date="2018-06" db="EMBL/GenBank/DDBJ databases">
        <authorList>
            <person name="Zhirakovskaya E."/>
        </authorList>
    </citation>
    <scope>NUCLEOTIDE SEQUENCE</scope>
</reference>
<evidence type="ECO:0000313" key="2">
    <source>
        <dbReference type="EMBL" id="VAX01294.1"/>
    </source>
</evidence>
<name>A0A3B1AN42_9ZZZZ</name>
<dbReference type="EMBL" id="UOFU01000224">
    <property type="protein sequence ID" value="VAX01294.1"/>
    <property type="molecule type" value="Genomic_DNA"/>
</dbReference>
<dbReference type="AlphaFoldDB" id="A0A3B1AN42"/>
<feature type="domain" description="Cyclic di-GMP receptor atypical PilZ" evidence="1">
    <location>
        <begin position="53"/>
        <end position="183"/>
    </location>
</feature>
<dbReference type="Pfam" id="PF16823">
    <property type="entry name" value="tPilZ"/>
    <property type="match status" value="1"/>
</dbReference>
<dbReference type="InterPro" id="IPR031800">
    <property type="entry name" value="PilZ_atypical"/>
</dbReference>